<reference evidence="3" key="3">
    <citation type="submission" date="2021-06" db="EMBL/GenBank/DDBJ databases">
        <title>Genomic Description and Analysis of Intracellular Bacteria, Candidatus Berkiella cookevillensis and Candidatus Berkiella aquae.</title>
        <authorList>
            <person name="Kidane D.T."/>
            <person name="Mehari Y.T."/>
            <person name="Rice F.C."/>
            <person name="Arivett B.A."/>
            <person name="Farone A.L."/>
            <person name="Berk S.G."/>
            <person name="Farone M.B."/>
        </authorList>
    </citation>
    <scope>NUCLEOTIDE SEQUENCE</scope>
    <source>
        <strain evidence="3">HT99</strain>
    </source>
</reference>
<reference evidence="3" key="2">
    <citation type="journal article" date="2016" name="Genome Announc.">
        <title>Draft Genome Sequences of Two Novel Amoeba-Resistant Intranuclear Bacteria, 'Candidatus Berkiella cookevillensis' and 'Candidatus Berkiella aquae'.</title>
        <authorList>
            <person name="Mehari Y.T."/>
            <person name="Arivett B.A."/>
            <person name="Farone A.L."/>
            <person name="Gunderson J.H."/>
            <person name="Farone M.B."/>
        </authorList>
    </citation>
    <scope>NUCLEOTIDE SEQUENCE</scope>
    <source>
        <strain evidence="3">HT99</strain>
    </source>
</reference>
<proteinExistence type="predicted"/>
<evidence type="ECO:0000313" key="2">
    <source>
        <dbReference type="EMBL" id="KRG21804.1"/>
    </source>
</evidence>
<dbReference type="Proteomes" id="UP000051497">
    <property type="component" value="Unassembled WGS sequence"/>
</dbReference>
<evidence type="ECO:0000313" key="4">
    <source>
        <dbReference type="Proteomes" id="UP000051497"/>
    </source>
</evidence>
<organism evidence="2">
    <name type="scientific">Candidatus Berkiella aquae</name>
    <dbReference type="NCBI Taxonomy" id="295108"/>
    <lineage>
        <taxon>Bacteria</taxon>
        <taxon>Pseudomonadati</taxon>
        <taxon>Pseudomonadota</taxon>
        <taxon>Gammaproteobacteria</taxon>
        <taxon>Candidatus Berkiellales</taxon>
        <taxon>Candidatus Berkiellaceae</taxon>
        <taxon>Candidatus Berkiella</taxon>
    </lineage>
</organism>
<dbReference type="RefSeq" id="WP_075065631.1">
    <property type="nucleotide sequence ID" value="NZ_LKAJ02000001.1"/>
</dbReference>
<dbReference type="AlphaFoldDB" id="A0A0Q9YM48"/>
<reference evidence="2" key="1">
    <citation type="submission" date="2015-09" db="EMBL/GenBank/DDBJ databases">
        <title>Draft Genome Sequences of Two Novel Amoeba-resistant Intranuclear Bacteria, Candidatus Berkiella cookevillensis and Candidatus Berkiella aquae.</title>
        <authorList>
            <person name="Mehari Y.T."/>
            <person name="Arivett B.A."/>
            <person name="Farone A.L."/>
            <person name="Gunderson J.H."/>
            <person name="Farone M.B."/>
        </authorList>
    </citation>
    <scope>NUCLEOTIDE SEQUENCE [LARGE SCALE GENOMIC DNA]</scope>
    <source>
        <strain evidence="2">HT99</strain>
    </source>
</reference>
<dbReference type="STRING" id="295108.HT99x_00996"/>
<keyword evidence="4" id="KW-1185">Reference proteome</keyword>
<feature type="region of interest" description="Disordered" evidence="1">
    <location>
        <begin position="272"/>
        <end position="335"/>
    </location>
</feature>
<feature type="compositionally biased region" description="Basic and acidic residues" evidence="1">
    <location>
        <begin position="309"/>
        <end position="328"/>
    </location>
</feature>
<evidence type="ECO:0000256" key="1">
    <source>
        <dbReference type="SAM" id="MobiDB-lite"/>
    </source>
</evidence>
<comment type="caution">
    <text evidence="2">The sequence shown here is derived from an EMBL/GenBank/DDBJ whole genome shotgun (WGS) entry which is preliminary data.</text>
</comment>
<evidence type="ECO:0000313" key="3">
    <source>
        <dbReference type="EMBL" id="MCS5710505.1"/>
    </source>
</evidence>
<gene>
    <name evidence="3" type="ORF">HT99x_003615</name>
    <name evidence="2" type="ORF">HT99x_00996</name>
</gene>
<dbReference type="EMBL" id="LKAJ01000003">
    <property type="protein sequence ID" value="KRG21804.1"/>
    <property type="molecule type" value="Genomic_DNA"/>
</dbReference>
<name>A0A0Q9YM48_9GAMM</name>
<protein>
    <submittedName>
        <fullName evidence="2">Uncharacterized protein</fullName>
    </submittedName>
</protein>
<sequence>MSEIVTTFESYIKKLENFQNNDKLKQNEIDLALLEDILLHLKKAIKDKNDDWQIAYSDLIDVQYKCVPFPNNAKLSRIAYDELVRFCDKHTQMRKELSHQVLNYILYVQYPAYQIQPFHPNMIELLATIFGKDFQSHIYANTFATLLDEIVKSNLLSNIELRNWVLFHKRVGVADWHESVSQVLSHIPKKHFNYHDAQLTAIDRERLTRRNEYKKKLSRLTQSMPVLPVKVSILPNEESLAHEESLPEIQIIKCKSVPLLFRQTKKQKPLFLQPDQPTVSGSRAISEEDSLSELSRGVMQVSIQEEYPQESRDLSRDSILEGERESRFARKKSTF</sequence>
<dbReference type="EMBL" id="LKAJ02000001">
    <property type="protein sequence ID" value="MCS5710505.1"/>
    <property type="molecule type" value="Genomic_DNA"/>
</dbReference>
<accession>A0A0Q9YM48</accession>